<name>A0A7M5X725_9CNID</name>
<dbReference type="OrthoDB" id="5985478at2759"/>
<dbReference type="PANTHER" id="PTHR46704:SF1">
    <property type="entry name" value="TELOMERE LENGTH REGULATION PROTEIN TEL2 HOMOLOG"/>
    <property type="match status" value="1"/>
</dbReference>
<reference evidence="1" key="1">
    <citation type="submission" date="2021-01" db="UniProtKB">
        <authorList>
            <consortium name="EnsemblMetazoa"/>
        </authorList>
    </citation>
    <scope>IDENTIFICATION</scope>
</reference>
<evidence type="ECO:0008006" key="3">
    <source>
        <dbReference type="Google" id="ProtNLM"/>
    </source>
</evidence>
<dbReference type="EnsemblMetazoa" id="CLYHEMT017871.1">
    <property type="protein sequence ID" value="CLYHEMP017871.1"/>
    <property type="gene ID" value="CLYHEMG017871"/>
</dbReference>
<evidence type="ECO:0000313" key="1">
    <source>
        <dbReference type="EnsemblMetazoa" id="CLYHEMP017871.1"/>
    </source>
</evidence>
<evidence type="ECO:0000313" key="2">
    <source>
        <dbReference type="Proteomes" id="UP000594262"/>
    </source>
</evidence>
<keyword evidence="2" id="KW-1185">Reference proteome</keyword>
<protein>
    <recommendedName>
        <fullName evidence="3">Tesmin/TSO1-like CXC domain-containing protein</fullName>
    </recommendedName>
</protein>
<organism evidence="1 2">
    <name type="scientific">Clytia hemisphaerica</name>
    <dbReference type="NCBI Taxonomy" id="252671"/>
    <lineage>
        <taxon>Eukaryota</taxon>
        <taxon>Metazoa</taxon>
        <taxon>Cnidaria</taxon>
        <taxon>Hydrozoa</taxon>
        <taxon>Hydroidolina</taxon>
        <taxon>Leptothecata</taxon>
        <taxon>Obeliida</taxon>
        <taxon>Clytiidae</taxon>
        <taxon>Clytia</taxon>
    </lineage>
</organism>
<dbReference type="PANTHER" id="PTHR46704">
    <property type="entry name" value="CXC DOMAIN-CONTAINING PROTEIN-RELATED"/>
    <property type="match status" value="1"/>
</dbReference>
<proteinExistence type="predicted"/>
<dbReference type="AlphaFoldDB" id="A0A7M5X725"/>
<dbReference type="Proteomes" id="UP000594262">
    <property type="component" value="Unplaced"/>
</dbReference>
<sequence length="549" mass="62675">LLMLNIFYCEGEGSIWDTIKKEKITTFVTNNRSTTVMIDNRLVTIREERKLMNRLLVASRTRPDIDLCECLGTYEFTVTPPSLFCPDGTMHPTNDKSVIAEQLFQLQADSTNETPLMENVDEPDDTRKVIIIDGMAVVNRVDIKKRSIKSCADFAKCFLDIIDKEATDFDEVRVIFDHYKHDSLKNKTRSGRTKGRSSVQYKVLNSTKIEHLDTKEFLSSIQTKQELTKYLSGKLSQHLLKDFVLVLNGNVTSNLSDLDEDLFNYNHEEADTGIVLHALDVAKRDPFSELVILCSDTDVLLILLHYFESLCSSTIFKTVNREFELRKIHSQLPLNVCKALLGFHAITGCDQTGRFLGYTKLSCWETFLLVDDDVLQGFSQLGSSSQLTSDVVKSLEKYVVQLYCRNKVPQGIQSLADLRWRMFSKKQAESHKLPPTLEAFRQKCLRGHYMNTVWKQSHISFQILPDPLDFGWKKDADECYEPVTTALLPAPQSIIHLTVCSCKTVKYADNRCKCKKNNLKCSEMCQCTNCENELSENLNSHSIDDDLET</sequence>
<accession>A0A7M5X725</accession>